<keyword evidence="1" id="KW-0472">Membrane</keyword>
<sequence>MIIEYSINNIREVYDNNLHNEDMEIMETLLSDKIDDHYINSPIIHIFPITISLSITLLLATYLLVR</sequence>
<accession>A0A6C0LBY0</accession>
<keyword evidence="1" id="KW-1133">Transmembrane helix</keyword>
<dbReference type="EMBL" id="MN740465">
    <property type="protein sequence ID" value="QHU27937.1"/>
    <property type="molecule type" value="Genomic_DNA"/>
</dbReference>
<organism evidence="2">
    <name type="scientific">viral metagenome</name>
    <dbReference type="NCBI Taxonomy" id="1070528"/>
    <lineage>
        <taxon>unclassified sequences</taxon>
        <taxon>metagenomes</taxon>
        <taxon>organismal metagenomes</taxon>
    </lineage>
</organism>
<evidence type="ECO:0000313" key="2">
    <source>
        <dbReference type="EMBL" id="QHU27937.1"/>
    </source>
</evidence>
<keyword evidence="1" id="KW-0812">Transmembrane</keyword>
<protein>
    <submittedName>
        <fullName evidence="2">Uncharacterized protein</fullName>
    </submittedName>
</protein>
<name>A0A6C0LBY0_9ZZZZ</name>
<proteinExistence type="predicted"/>
<dbReference type="AlphaFoldDB" id="A0A6C0LBY0"/>
<evidence type="ECO:0000256" key="1">
    <source>
        <dbReference type="SAM" id="Phobius"/>
    </source>
</evidence>
<reference evidence="2" key="1">
    <citation type="journal article" date="2020" name="Nature">
        <title>Giant virus diversity and host interactions through global metagenomics.</title>
        <authorList>
            <person name="Schulz F."/>
            <person name="Roux S."/>
            <person name="Paez-Espino D."/>
            <person name="Jungbluth S."/>
            <person name="Walsh D.A."/>
            <person name="Denef V.J."/>
            <person name="McMahon K.D."/>
            <person name="Konstantinidis K.T."/>
            <person name="Eloe-Fadrosh E.A."/>
            <person name="Kyrpides N.C."/>
            <person name="Woyke T."/>
        </authorList>
    </citation>
    <scope>NUCLEOTIDE SEQUENCE</scope>
    <source>
        <strain evidence="2">GVMAG-M-3300027769-26</strain>
    </source>
</reference>
<feature type="transmembrane region" description="Helical" evidence="1">
    <location>
        <begin position="43"/>
        <end position="65"/>
    </location>
</feature>